<dbReference type="GO" id="GO:0005634">
    <property type="term" value="C:nucleus"/>
    <property type="evidence" value="ECO:0007669"/>
    <property type="project" value="UniProtKB-SubCell"/>
</dbReference>
<gene>
    <name evidence="7" type="ORF">WJX84_005302</name>
</gene>
<accession>A0AAW1SNB7</accession>
<evidence type="ECO:0000256" key="4">
    <source>
        <dbReference type="ARBA" id="ARBA00023242"/>
    </source>
</evidence>
<keyword evidence="4" id="KW-0539">Nucleus</keyword>
<dbReference type="EMBL" id="JALJOV010001254">
    <property type="protein sequence ID" value="KAK9851158.1"/>
    <property type="molecule type" value="Genomic_DNA"/>
</dbReference>
<feature type="compositionally biased region" description="Basic and acidic residues" evidence="5">
    <location>
        <begin position="27"/>
        <end position="42"/>
    </location>
</feature>
<feature type="domain" description="Essential protein Yae1 N-terminal" evidence="6">
    <location>
        <begin position="58"/>
        <end position="96"/>
    </location>
</feature>
<evidence type="ECO:0000256" key="1">
    <source>
        <dbReference type="ARBA" id="ARBA00004123"/>
    </source>
</evidence>
<evidence type="ECO:0000256" key="3">
    <source>
        <dbReference type="ARBA" id="ARBA00022490"/>
    </source>
</evidence>
<organism evidence="7 8">
    <name type="scientific">Apatococcus fuscideae</name>
    <dbReference type="NCBI Taxonomy" id="2026836"/>
    <lineage>
        <taxon>Eukaryota</taxon>
        <taxon>Viridiplantae</taxon>
        <taxon>Chlorophyta</taxon>
        <taxon>core chlorophytes</taxon>
        <taxon>Trebouxiophyceae</taxon>
        <taxon>Chlorellales</taxon>
        <taxon>Chlorellaceae</taxon>
        <taxon>Apatococcus</taxon>
    </lineage>
</organism>
<proteinExistence type="predicted"/>
<dbReference type="PANTHER" id="PTHR18829:SF0">
    <property type="entry name" value="PROTEIN YAE1 HOMOLOG"/>
    <property type="match status" value="1"/>
</dbReference>
<name>A0AAW1SNB7_9CHLO</name>
<sequence length="204" mass="22726">MEPVPLCRCCNPAFMSSDEEWDDDMWEDPRPKEEDKETNKLELDREWQTRREQHFNSGYREGKDAGKQEVVQQAFNKGFEAGRRAGETWGHLLGRITSLYALYSRSQSQKASSAEAKQLRDRMHSLNKAALLSFSTLAQSTTASATAVGISISDGMPQDALIAALDKASLGAGGTGMSQDKLDAALEVRQLIRDVQQFLRRVQG</sequence>
<evidence type="ECO:0000256" key="5">
    <source>
        <dbReference type="SAM" id="MobiDB-lite"/>
    </source>
</evidence>
<dbReference type="InterPro" id="IPR019191">
    <property type="entry name" value="Essential_protein_Yae1_N"/>
</dbReference>
<dbReference type="Pfam" id="PF09811">
    <property type="entry name" value="Yae1_N"/>
    <property type="match status" value="1"/>
</dbReference>
<dbReference type="PANTHER" id="PTHR18829">
    <property type="entry name" value="PROTEIN YAE1 HOMOLOG"/>
    <property type="match status" value="1"/>
</dbReference>
<dbReference type="GO" id="GO:0005737">
    <property type="term" value="C:cytoplasm"/>
    <property type="evidence" value="ECO:0007669"/>
    <property type="project" value="UniProtKB-SubCell"/>
</dbReference>
<comment type="subcellular location">
    <subcellularLocation>
        <location evidence="2">Cytoplasm</location>
    </subcellularLocation>
    <subcellularLocation>
        <location evidence="1">Nucleus</location>
    </subcellularLocation>
</comment>
<keyword evidence="3" id="KW-0963">Cytoplasm</keyword>
<evidence type="ECO:0000256" key="2">
    <source>
        <dbReference type="ARBA" id="ARBA00004496"/>
    </source>
</evidence>
<protein>
    <recommendedName>
        <fullName evidence="6">Essential protein Yae1 N-terminal domain-containing protein</fullName>
    </recommendedName>
</protein>
<keyword evidence="8" id="KW-1185">Reference proteome</keyword>
<evidence type="ECO:0000259" key="6">
    <source>
        <dbReference type="Pfam" id="PF09811"/>
    </source>
</evidence>
<feature type="compositionally biased region" description="Acidic residues" evidence="5">
    <location>
        <begin position="17"/>
        <end position="26"/>
    </location>
</feature>
<dbReference type="AlphaFoldDB" id="A0AAW1SNB7"/>
<dbReference type="InterPro" id="IPR038881">
    <property type="entry name" value="Yae1-like"/>
</dbReference>
<dbReference type="Proteomes" id="UP001485043">
    <property type="component" value="Unassembled WGS sequence"/>
</dbReference>
<comment type="caution">
    <text evidence="7">The sequence shown here is derived from an EMBL/GenBank/DDBJ whole genome shotgun (WGS) entry which is preliminary data.</text>
</comment>
<reference evidence="7 8" key="1">
    <citation type="journal article" date="2024" name="Nat. Commun.">
        <title>Phylogenomics reveals the evolutionary origins of lichenization in chlorophyte algae.</title>
        <authorList>
            <person name="Puginier C."/>
            <person name="Libourel C."/>
            <person name="Otte J."/>
            <person name="Skaloud P."/>
            <person name="Haon M."/>
            <person name="Grisel S."/>
            <person name="Petersen M."/>
            <person name="Berrin J.G."/>
            <person name="Delaux P.M."/>
            <person name="Dal Grande F."/>
            <person name="Keller J."/>
        </authorList>
    </citation>
    <scope>NUCLEOTIDE SEQUENCE [LARGE SCALE GENOMIC DNA]</scope>
    <source>
        <strain evidence="7 8">SAG 2523</strain>
    </source>
</reference>
<evidence type="ECO:0000313" key="8">
    <source>
        <dbReference type="Proteomes" id="UP001485043"/>
    </source>
</evidence>
<feature type="region of interest" description="Disordered" evidence="5">
    <location>
        <begin position="16"/>
        <end position="42"/>
    </location>
</feature>
<evidence type="ECO:0000313" key="7">
    <source>
        <dbReference type="EMBL" id="KAK9851158.1"/>
    </source>
</evidence>